<accession>A0AAV9IXT3</accession>
<dbReference type="PANTHER" id="PTHR31061:SF24">
    <property type="entry name" value="LD22376P"/>
    <property type="match status" value="1"/>
</dbReference>
<feature type="transmembrane region" description="Helical" evidence="1">
    <location>
        <begin position="204"/>
        <end position="224"/>
    </location>
</feature>
<evidence type="ECO:0000259" key="2">
    <source>
        <dbReference type="Pfam" id="PF07786"/>
    </source>
</evidence>
<keyword evidence="4" id="KW-1185">Reference proteome</keyword>
<dbReference type="Proteomes" id="UP001301350">
    <property type="component" value="Unassembled WGS sequence"/>
</dbReference>
<dbReference type="AlphaFoldDB" id="A0AAV9IXT3"/>
<keyword evidence="1" id="KW-0812">Transmembrane</keyword>
<reference evidence="3 4" key="1">
    <citation type="submission" date="2022-07" db="EMBL/GenBank/DDBJ databases">
        <title>Genome-wide signatures of adaptation to extreme environments.</title>
        <authorList>
            <person name="Cho C.H."/>
            <person name="Yoon H.S."/>
        </authorList>
    </citation>
    <scope>NUCLEOTIDE SEQUENCE [LARGE SCALE GENOMIC DNA]</scope>
    <source>
        <strain evidence="3 4">DBV 063 E5</strain>
    </source>
</reference>
<feature type="transmembrane region" description="Helical" evidence="1">
    <location>
        <begin position="424"/>
        <end position="444"/>
    </location>
</feature>
<protein>
    <recommendedName>
        <fullName evidence="2">Heparan-alpha-glucosaminide N-acetyltransferase catalytic domain-containing protein</fullName>
    </recommendedName>
</protein>
<feature type="transmembrane region" description="Helical" evidence="1">
    <location>
        <begin position="265"/>
        <end position="283"/>
    </location>
</feature>
<dbReference type="InterPro" id="IPR012429">
    <property type="entry name" value="HGSNAT_cat"/>
</dbReference>
<feature type="transmembrane region" description="Helical" evidence="1">
    <location>
        <begin position="115"/>
        <end position="136"/>
    </location>
</feature>
<organism evidence="3 4">
    <name type="scientific">Cyanidium caldarium</name>
    <name type="common">Red alga</name>
    <dbReference type="NCBI Taxonomy" id="2771"/>
    <lineage>
        <taxon>Eukaryota</taxon>
        <taxon>Rhodophyta</taxon>
        <taxon>Bangiophyceae</taxon>
        <taxon>Cyanidiales</taxon>
        <taxon>Cyanidiaceae</taxon>
        <taxon>Cyanidium</taxon>
    </lineage>
</organism>
<feature type="transmembrane region" description="Helical" evidence="1">
    <location>
        <begin position="148"/>
        <end position="167"/>
    </location>
</feature>
<evidence type="ECO:0000313" key="3">
    <source>
        <dbReference type="EMBL" id="KAK4537137.1"/>
    </source>
</evidence>
<name>A0AAV9IXT3_CYACA</name>
<feature type="domain" description="Heparan-alpha-glucosaminide N-acetyltransferase catalytic" evidence="2">
    <location>
        <begin position="77"/>
        <end position="213"/>
    </location>
</feature>
<comment type="caution">
    <text evidence="3">The sequence shown here is derived from an EMBL/GenBank/DDBJ whole genome shotgun (WGS) entry which is preliminary data.</text>
</comment>
<gene>
    <name evidence="3" type="ORF">CDCA_CDCA11G3162</name>
</gene>
<feature type="transmembrane region" description="Helical" evidence="1">
    <location>
        <begin position="295"/>
        <end position="316"/>
    </location>
</feature>
<sequence length="452" mass="49000">MDAIVTEMTGLLNGSAQLTDPVDAERGESTAAASADVAHPASAKRPYASAAAAAAGHNAPTATASPSSTVRKMGPGRNVGLDVFRGLCIISMIAAKDQGDYAKMYSVFEHEAWSSYSASDLVFPFFLFMVGCSIPFACRRRVPPAGAVWRRTAILFFTGVLFNAALSHFTWRELRIMGVLQRIAIGYVVGVSVHAYLPGGWTMLAALAACFLLAHAALTFGLYVPGCDELPGQVVSRRCTAQGYLDTAILSGRHLYFHLEYDAEGVLSTLPSCVCTFAGIAAGRSMLAWSGRERLRTAVWLAIGGGLICGALWLAAAYPNALPVSKPLFSPTLLMLTVGWALVLLVACEWMSQCPQFDLLCKPGLWVGKNSFLIFAASFAVDYIVLMSVHVPQPGRATATAAPTLKEWLFWHTARRWYGHTKRASLMFSLFFVAAWVALAYLLYRKRWFLSV</sequence>
<evidence type="ECO:0000313" key="4">
    <source>
        <dbReference type="Proteomes" id="UP001301350"/>
    </source>
</evidence>
<keyword evidence="1" id="KW-0472">Membrane</keyword>
<feature type="transmembrane region" description="Helical" evidence="1">
    <location>
        <begin position="372"/>
        <end position="391"/>
    </location>
</feature>
<dbReference type="PANTHER" id="PTHR31061">
    <property type="entry name" value="LD22376P"/>
    <property type="match status" value="1"/>
</dbReference>
<keyword evidence="1" id="KW-1133">Transmembrane helix</keyword>
<feature type="transmembrane region" description="Helical" evidence="1">
    <location>
        <begin position="328"/>
        <end position="351"/>
    </location>
</feature>
<proteinExistence type="predicted"/>
<evidence type="ECO:0000256" key="1">
    <source>
        <dbReference type="SAM" id="Phobius"/>
    </source>
</evidence>
<feature type="transmembrane region" description="Helical" evidence="1">
    <location>
        <begin position="179"/>
        <end position="197"/>
    </location>
</feature>
<dbReference type="Pfam" id="PF07786">
    <property type="entry name" value="HGSNAT_cat"/>
    <property type="match status" value="1"/>
</dbReference>
<dbReference type="EMBL" id="JANCYW010000011">
    <property type="protein sequence ID" value="KAK4537137.1"/>
    <property type="molecule type" value="Genomic_DNA"/>
</dbReference>